<dbReference type="Pfam" id="PF02627">
    <property type="entry name" value="CMD"/>
    <property type="match status" value="1"/>
</dbReference>
<dbReference type="GO" id="GO:0051920">
    <property type="term" value="F:peroxiredoxin activity"/>
    <property type="evidence" value="ECO:0007669"/>
    <property type="project" value="InterPro"/>
</dbReference>
<evidence type="ECO:0000313" key="2">
    <source>
        <dbReference type="EMBL" id="KUP97290.1"/>
    </source>
</evidence>
<dbReference type="STRING" id="665004.AC529_07505"/>
<dbReference type="Proteomes" id="UP000074382">
    <property type="component" value="Unassembled WGS sequence"/>
</dbReference>
<sequence>MAGNRVQAAKQLPDAYAKLAEINGIIEGVLDQELYELVKLRASFLNGCAFCVDLHAHTALKAGESVQRLLLVGAWREAGDHFTDAERAALALVDEVTRLGDHGVSDEVYDEAARHFSEKEIAALIMAIGLINLYNRLGVTTAMKPPKR</sequence>
<dbReference type="RefSeq" id="WP_068758629.1">
    <property type="nucleotide sequence ID" value="NZ_KQ950188.1"/>
</dbReference>
<protein>
    <submittedName>
        <fullName evidence="2">Alkylhydroperoxidase</fullName>
    </submittedName>
</protein>
<dbReference type="OrthoDB" id="331146at2"/>
<keyword evidence="2" id="KW-0575">Peroxidase</keyword>
<evidence type="ECO:0000259" key="1">
    <source>
        <dbReference type="Pfam" id="PF02627"/>
    </source>
</evidence>
<keyword evidence="2" id="KW-0560">Oxidoreductase</keyword>
<dbReference type="NCBIfam" id="TIGR00778">
    <property type="entry name" value="ahpD_dom"/>
    <property type="match status" value="1"/>
</dbReference>
<dbReference type="AlphaFoldDB" id="A0A147KJ20"/>
<gene>
    <name evidence="2" type="ORF">AC529_07505</name>
</gene>
<dbReference type="PANTHER" id="PTHR34846:SF7">
    <property type="entry name" value="BLL7811 PROTEIN"/>
    <property type="match status" value="1"/>
</dbReference>
<accession>A0A147KJ20</accession>
<proteinExistence type="predicted"/>
<dbReference type="PATRIC" id="fig|665004.4.peg.4070"/>
<dbReference type="InterPro" id="IPR029032">
    <property type="entry name" value="AhpD-like"/>
</dbReference>
<comment type="caution">
    <text evidence="2">The sequence shown here is derived from an EMBL/GenBank/DDBJ whole genome shotgun (WGS) entry which is preliminary data.</text>
</comment>
<dbReference type="InterPro" id="IPR003779">
    <property type="entry name" value="CMD-like"/>
</dbReference>
<organism evidence="2 3">
    <name type="scientific">Thermobifida cellulosilytica TB100</name>
    <dbReference type="NCBI Taxonomy" id="665004"/>
    <lineage>
        <taxon>Bacteria</taxon>
        <taxon>Bacillati</taxon>
        <taxon>Actinomycetota</taxon>
        <taxon>Actinomycetes</taxon>
        <taxon>Streptosporangiales</taxon>
        <taxon>Nocardiopsidaceae</taxon>
        <taxon>Thermobifida</taxon>
    </lineage>
</organism>
<dbReference type="InterPro" id="IPR004675">
    <property type="entry name" value="AhpD_core"/>
</dbReference>
<name>A0A147KJ20_THECS</name>
<reference evidence="3" key="1">
    <citation type="journal article" date="2017" name="Acta Aliment.">
        <title>Plant polysaccharide degrading enzyme system of Thermpbifida cellulosilytica TB100 revealed by de novo genome project data.</title>
        <authorList>
            <person name="Toth A."/>
            <person name="Baka E."/>
            <person name="Luzics S."/>
            <person name="Bata-Vidacs I."/>
            <person name="Nagy I."/>
            <person name="Balint B."/>
            <person name="Herceg R."/>
            <person name="Olasz F."/>
            <person name="Wilk T."/>
            <person name="Nagy T."/>
            <person name="Kriszt B."/>
            <person name="Nagy I."/>
            <person name="Kukolya J."/>
        </authorList>
    </citation>
    <scope>NUCLEOTIDE SEQUENCE [LARGE SCALE GENOMIC DNA]</scope>
    <source>
        <strain evidence="3">TB100</strain>
    </source>
</reference>
<dbReference type="Gene3D" id="1.20.1290.10">
    <property type="entry name" value="AhpD-like"/>
    <property type="match status" value="1"/>
</dbReference>
<keyword evidence="3" id="KW-1185">Reference proteome</keyword>
<evidence type="ECO:0000313" key="3">
    <source>
        <dbReference type="Proteomes" id="UP000074382"/>
    </source>
</evidence>
<dbReference type="EMBL" id="LGEM01000031">
    <property type="protein sequence ID" value="KUP97290.1"/>
    <property type="molecule type" value="Genomic_DNA"/>
</dbReference>
<dbReference type="SUPFAM" id="SSF69118">
    <property type="entry name" value="AhpD-like"/>
    <property type="match status" value="1"/>
</dbReference>
<dbReference type="PANTHER" id="PTHR34846">
    <property type="entry name" value="4-CARBOXYMUCONOLACTONE DECARBOXYLASE FAMILY PROTEIN (AFU_ORTHOLOGUE AFUA_6G11590)"/>
    <property type="match status" value="1"/>
</dbReference>
<feature type="domain" description="Carboxymuconolactone decarboxylase-like" evidence="1">
    <location>
        <begin position="13"/>
        <end position="95"/>
    </location>
</feature>